<organism evidence="3 4">
    <name type="scientific">Scomber scombrus</name>
    <name type="common">Atlantic mackerel</name>
    <name type="synonym">Scomber vernalis</name>
    <dbReference type="NCBI Taxonomy" id="13677"/>
    <lineage>
        <taxon>Eukaryota</taxon>
        <taxon>Metazoa</taxon>
        <taxon>Chordata</taxon>
        <taxon>Craniata</taxon>
        <taxon>Vertebrata</taxon>
        <taxon>Euteleostomi</taxon>
        <taxon>Actinopterygii</taxon>
        <taxon>Neopterygii</taxon>
        <taxon>Teleostei</taxon>
        <taxon>Neoteleostei</taxon>
        <taxon>Acanthomorphata</taxon>
        <taxon>Pelagiaria</taxon>
        <taxon>Scombriformes</taxon>
        <taxon>Scombridae</taxon>
        <taxon>Scomber</taxon>
    </lineage>
</organism>
<proteinExistence type="predicted"/>
<dbReference type="EMBL" id="CAWUFR010000382">
    <property type="protein sequence ID" value="CAK6977009.1"/>
    <property type="molecule type" value="Genomic_DNA"/>
</dbReference>
<evidence type="ECO:0000313" key="3">
    <source>
        <dbReference type="EMBL" id="CAK6977009.1"/>
    </source>
</evidence>
<keyword evidence="4" id="KW-1185">Reference proteome</keyword>
<sequence length="103" mass="11316">MKTLSVAVAVAAAWLAFSCIQESSAAPLTGMQEQEEAMSNDDPVAERQEVSVDSSKMANNRPKRESPCCDCPYFYCEACCMITMLRDIVESISGSEPEPEPDW</sequence>
<accession>A0AAV1Q125</accession>
<dbReference type="Proteomes" id="UP001314229">
    <property type="component" value="Unassembled WGS sequence"/>
</dbReference>
<reference evidence="3 4" key="1">
    <citation type="submission" date="2024-01" db="EMBL/GenBank/DDBJ databases">
        <authorList>
            <person name="Alioto T."/>
            <person name="Alioto T."/>
            <person name="Gomez Garrido J."/>
        </authorList>
    </citation>
    <scope>NUCLEOTIDE SEQUENCE [LARGE SCALE GENOMIC DNA]</scope>
</reference>
<feature type="region of interest" description="Disordered" evidence="1">
    <location>
        <begin position="28"/>
        <end position="66"/>
    </location>
</feature>
<gene>
    <name evidence="3" type="ORF">FSCOSCO3_A035696</name>
</gene>
<evidence type="ECO:0000313" key="4">
    <source>
        <dbReference type="Proteomes" id="UP001314229"/>
    </source>
</evidence>
<evidence type="ECO:0000256" key="2">
    <source>
        <dbReference type="SAM" id="SignalP"/>
    </source>
</evidence>
<feature type="signal peptide" evidence="2">
    <location>
        <begin position="1"/>
        <end position="25"/>
    </location>
</feature>
<feature type="chain" id="PRO_5043348367" evidence="2">
    <location>
        <begin position="26"/>
        <end position="103"/>
    </location>
</feature>
<name>A0AAV1Q125_SCOSC</name>
<evidence type="ECO:0000256" key="1">
    <source>
        <dbReference type="SAM" id="MobiDB-lite"/>
    </source>
</evidence>
<protein>
    <submittedName>
        <fullName evidence="3">Hepcidin-like</fullName>
    </submittedName>
</protein>
<dbReference type="PROSITE" id="PS51257">
    <property type="entry name" value="PROKAR_LIPOPROTEIN"/>
    <property type="match status" value="1"/>
</dbReference>
<comment type="caution">
    <text evidence="3">The sequence shown here is derived from an EMBL/GenBank/DDBJ whole genome shotgun (WGS) entry which is preliminary data.</text>
</comment>
<dbReference type="AlphaFoldDB" id="A0AAV1Q125"/>
<keyword evidence="2" id="KW-0732">Signal</keyword>